<evidence type="ECO:0000256" key="1">
    <source>
        <dbReference type="ARBA" id="ARBA00006774"/>
    </source>
</evidence>
<feature type="binding site" evidence="9">
    <location>
        <position position="179"/>
    </location>
    <ligand>
        <name>substrate</name>
    </ligand>
</feature>
<dbReference type="AlphaFoldDB" id="A0A932GS60"/>
<feature type="site" description="Involved in the stabilization of negative charge on the oxyanion by the formation of the oxyanion hole" evidence="9">
    <location>
        <position position="117"/>
    </location>
</feature>
<evidence type="ECO:0000256" key="6">
    <source>
        <dbReference type="ARBA" id="ARBA00022813"/>
    </source>
</evidence>
<feature type="binding site" evidence="9">
    <location>
        <position position="400"/>
    </location>
    <ligand>
        <name>substrate</name>
    </ligand>
</feature>
<comment type="subunit">
    <text evidence="2 9">Heterotetramer of two alpha and two beta chains.</text>
</comment>
<comment type="pathway">
    <text evidence="9">Amino-acid biosynthesis; L-arginine biosynthesis; L-ornithine and N-acetyl-L-glutamate from L-glutamate and N(2)-acetyl-L-ornithine (cyclic): step 1/1.</text>
</comment>
<evidence type="ECO:0000256" key="4">
    <source>
        <dbReference type="ARBA" id="ARBA00022605"/>
    </source>
</evidence>
<comment type="pathway">
    <text evidence="9">Amino-acid biosynthesis; L-arginine biosynthesis; N(2)-acetyl-L-ornithine from L-glutamate: step 1/4.</text>
</comment>
<evidence type="ECO:0000256" key="9">
    <source>
        <dbReference type="HAMAP-Rule" id="MF_01106"/>
    </source>
</evidence>
<sequence>MRKGLKRLKGGITAVPGVKAAGVHCGIKKKGGDLALIFCERDATAAGVFTSNQVQAAPVRFSRQQIRTGKIRAIVANSGNANACTGAQGYRDACKMAEVTAACLGVSPSRVLVASTGVIGKRLPMRRIVSAIPSLVKALRGNGGGDAGRAIMTTDTRPKLAALRWEVGGYPVSLGGIAKGSGMISPRMATMLCFLATDAYARRGVLQKILREAVEKSFNRITVDGDTSTNDCVFLLATGEKRVAPEIDEKTPFGALFKEALLAVCLDLAKMIVQDGEGATKLLEVNVQGAPSAAQAKAVGLAIANSPLVKTALFGEDPNWGRILAAAGNAGVPFNPDRVDLSIGKFSLVRRGEPLPPAQEAKVRKLMRKRNISMRIHLHRGSGEAVVWASDLSPEYVRINAAYRS</sequence>
<dbReference type="FunFam" id="3.10.20.340:FF:000001">
    <property type="entry name" value="Arginine biosynthesis bifunctional protein ArgJ, chloroplastic"/>
    <property type="match status" value="1"/>
</dbReference>
<comment type="similarity">
    <text evidence="1 9">Belongs to the ArgJ family.</text>
</comment>
<evidence type="ECO:0000313" key="11">
    <source>
        <dbReference type="Proteomes" id="UP000741360"/>
    </source>
</evidence>
<keyword evidence="9" id="KW-0963">Cytoplasm</keyword>
<dbReference type="Proteomes" id="UP000741360">
    <property type="component" value="Unassembled WGS sequence"/>
</dbReference>
<dbReference type="Gene3D" id="3.60.70.12">
    <property type="entry name" value="L-amino peptidase D-ALA esterase/amidase"/>
    <property type="match status" value="1"/>
</dbReference>
<feature type="site" description="Cleavage; by autolysis" evidence="9">
    <location>
        <begin position="189"/>
        <end position="190"/>
    </location>
</feature>
<evidence type="ECO:0000256" key="2">
    <source>
        <dbReference type="ARBA" id="ARBA00011475"/>
    </source>
</evidence>
<feature type="chain" id="PRO_5038201697" description="Arginine biosynthesis bifunctional protein ArgJ alpha chain" evidence="9">
    <location>
        <begin position="1"/>
        <end position="189"/>
    </location>
</feature>
<feature type="binding site" evidence="9">
    <location>
        <position position="405"/>
    </location>
    <ligand>
        <name>substrate</name>
    </ligand>
</feature>
<comment type="catalytic activity">
    <reaction evidence="9">
        <text>L-glutamate + acetyl-CoA = N-acetyl-L-glutamate + CoA + H(+)</text>
        <dbReference type="Rhea" id="RHEA:24292"/>
        <dbReference type="ChEBI" id="CHEBI:15378"/>
        <dbReference type="ChEBI" id="CHEBI:29985"/>
        <dbReference type="ChEBI" id="CHEBI:44337"/>
        <dbReference type="ChEBI" id="CHEBI:57287"/>
        <dbReference type="ChEBI" id="CHEBI:57288"/>
        <dbReference type="EC" id="2.3.1.1"/>
    </reaction>
</comment>
<dbReference type="Gene3D" id="3.10.20.340">
    <property type="entry name" value="ArgJ beta chain, C-terminal domain"/>
    <property type="match status" value="1"/>
</dbReference>
<dbReference type="EMBL" id="JACPSX010000261">
    <property type="protein sequence ID" value="MBI3016083.1"/>
    <property type="molecule type" value="Genomic_DNA"/>
</dbReference>
<name>A0A932GS60_UNCTE</name>
<dbReference type="NCBIfam" id="TIGR00120">
    <property type="entry name" value="ArgJ"/>
    <property type="match status" value="1"/>
</dbReference>
<organism evidence="10 11">
    <name type="scientific">Tectimicrobiota bacterium</name>
    <dbReference type="NCBI Taxonomy" id="2528274"/>
    <lineage>
        <taxon>Bacteria</taxon>
        <taxon>Pseudomonadati</taxon>
        <taxon>Nitrospinota/Tectimicrobiota group</taxon>
        <taxon>Candidatus Tectimicrobiota</taxon>
    </lineage>
</organism>
<keyword evidence="9" id="KW-0511">Multifunctional enzyme</keyword>
<dbReference type="HAMAP" id="MF_01106">
    <property type="entry name" value="ArgJ"/>
    <property type="match status" value="1"/>
</dbReference>
<gene>
    <name evidence="9 10" type="primary">argJ</name>
    <name evidence="10" type="ORF">HYY65_13720</name>
</gene>
<dbReference type="PANTHER" id="PTHR23100:SF0">
    <property type="entry name" value="ARGININE BIOSYNTHESIS BIFUNCTIONAL PROTEIN ARGJ, MITOCHONDRIAL"/>
    <property type="match status" value="1"/>
</dbReference>
<dbReference type="PANTHER" id="PTHR23100">
    <property type="entry name" value="ARGININE BIOSYNTHESIS BIFUNCTIONAL PROTEIN ARGJ"/>
    <property type="match status" value="1"/>
</dbReference>
<dbReference type="GO" id="GO:0004358">
    <property type="term" value="F:L-glutamate N-acetyltransferase activity, acting on acetyl-L-ornithine as donor"/>
    <property type="evidence" value="ECO:0007669"/>
    <property type="project" value="UniProtKB-UniRule"/>
</dbReference>
<dbReference type="InterPro" id="IPR016117">
    <property type="entry name" value="ArgJ-like_dom_sf"/>
</dbReference>
<reference evidence="10" key="1">
    <citation type="submission" date="2020-07" db="EMBL/GenBank/DDBJ databases">
        <title>Huge and variable diversity of episymbiotic CPR bacteria and DPANN archaea in groundwater ecosystems.</title>
        <authorList>
            <person name="He C.Y."/>
            <person name="Keren R."/>
            <person name="Whittaker M."/>
            <person name="Farag I.F."/>
            <person name="Doudna J."/>
            <person name="Cate J.H.D."/>
            <person name="Banfield J.F."/>
        </authorList>
    </citation>
    <scope>NUCLEOTIDE SEQUENCE</scope>
    <source>
        <strain evidence="10">NC_groundwater_717_Ag_S-0.2um_59_8</strain>
    </source>
</reference>
<dbReference type="CDD" id="cd02152">
    <property type="entry name" value="OAT"/>
    <property type="match status" value="1"/>
</dbReference>
<evidence type="ECO:0000256" key="5">
    <source>
        <dbReference type="ARBA" id="ARBA00022679"/>
    </source>
</evidence>
<feature type="site" description="Involved in the stabilization of negative charge on the oxyanion by the formation of the oxyanion hole" evidence="9">
    <location>
        <position position="116"/>
    </location>
</feature>
<dbReference type="EC" id="2.3.1.1" evidence="9"/>
<dbReference type="FunFam" id="3.60.70.12:FF:000001">
    <property type="entry name" value="Arginine biosynthesis bifunctional protein ArgJ, chloroplastic"/>
    <property type="match status" value="1"/>
</dbReference>
<keyword evidence="6 9" id="KW-0068">Autocatalytic cleavage</keyword>
<proteinExistence type="inferred from homology"/>
<protein>
    <recommendedName>
        <fullName evidence="9">Arginine biosynthesis bifunctional protein ArgJ</fullName>
    </recommendedName>
    <domain>
        <recommendedName>
            <fullName evidence="9">Glutamate N-acetyltransferase</fullName>
            <ecNumber evidence="9">2.3.1.35</ecNumber>
        </recommendedName>
        <alternativeName>
            <fullName evidence="9">Ornithine acetyltransferase</fullName>
            <shortName evidence="9">OATase</shortName>
        </alternativeName>
        <alternativeName>
            <fullName evidence="9">Ornithine transacetylase</fullName>
        </alternativeName>
    </domain>
    <domain>
        <recommendedName>
            <fullName evidence="9">Amino-acid acetyltransferase</fullName>
            <ecNumber evidence="9">2.3.1.1</ecNumber>
        </recommendedName>
        <alternativeName>
            <fullName evidence="9">N-acetylglutamate synthase</fullName>
            <shortName evidence="9">AGSase</shortName>
        </alternativeName>
    </domain>
    <component>
        <recommendedName>
            <fullName evidence="9">Arginine biosynthesis bifunctional protein ArgJ alpha chain</fullName>
        </recommendedName>
    </component>
    <component>
        <recommendedName>
            <fullName evidence="9">Arginine biosynthesis bifunctional protein ArgJ beta chain</fullName>
        </recommendedName>
    </component>
</protein>
<comment type="function">
    <text evidence="9">Catalyzes two activities which are involved in the cyclic version of arginine biosynthesis: the synthesis of N-acetylglutamate from glutamate and acetyl-CoA as the acetyl donor, and of ornithine by transacetylation between N(2)-acetylornithine and glutamate.</text>
</comment>
<evidence type="ECO:0000256" key="8">
    <source>
        <dbReference type="ARBA" id="ARBA00049439"/>
    </source>
</evidence>
<feature type="chain" id="PRO_5038201696" description="Arginine biosynthesis bifunctional protein ArgJ beta chain" evidence="9">
    <location>
        <begin position="190"/>
        <end position="405"/>
    </location>
</feature>
<dbReference type="GO" id="GO:0004042">
    <property type="term" value="F:L-glutamate N-acetyltransferase activity"/>
    <property type="evidence" value="ECO:0007669"/>
    <property type="project" value="UniProtKB-UniRule"/>
</dbReference>
<comment type="subcellular location">
    <subcellularLocation>
        <location evidence="9">Cytoplasm</location>
    </subcellularLocation>
</comment>
<dbReference type="EC" id="2.3.1.35" evidence="9"/>
<feature type="binding site" evidence="9">
    <location>
        <position position="190"/>
    </location>
    <ligand>
        <name>substrate</name>
    </ligand>
</feature>
<evidence type="ECO:0000256" key="7">
    <source>
        <dbReference type="ARBA" id="ARBA00023315"/>
    </source>
</evidence>
<accession>A0A932GS60</accession>
<comment type="catalytic activity">
    <reaction evidence="8 9">
        <text>N(2)-acetyl-L-ornithine + L-glutamate = N-acetyl-L-glutamate + L-ornithine</text>
        <dbReference type="Rhea" id="RHEA:15349"/>
        <dbReference type="ChEBI" id="CHEBI:29985"/>
        <dbReference type="ChEBI" id="CHEBI:44337"/>
        <dbReference type="ChEBI" id="CHEBI:46911"/>
        <dbReference type="ChEBI" id="CHEBI:57805"/>
        <dbReference type="EC" id="2.3.1.35"/>
    </reaction>
</comment>
<dbReference type="Pfam" id="PF01960">
    <property type="entry name" value="ArgJ"/>
    <property type="match status" value="1"/>
</dbReference>
<keyword evidence="4 9" id="KW-0028">Amino-acid biosynthesis</keyword>
<keyword evidence="3 9" id="KW-0055">Arginine biosynthesis</keyword>
<dbReference type="GO" id="GO:0006592">
    <property type="term" value="P:ornithine biosynthetic process"/>
    <property type="evidence" value="ECO:0007669"/>
    <property type="project" value="TreeGrafter"/>
</dbReference>
<dbReference type="InterPro" id="IPR002813">
    <property type="entry name" value="Arg_biosynth_ArgJ"/>
</dbReference>
<keyword evidence="5 9" id="KW-0808">Transferase</keyword>
<dbReference type="GO" id="GO:0006526">
    <property type="term" value="P:L-arginine biosynthetic process"/>
    <property type="evidence" value="ECO:0007669"/>
    <property type="project" value="UniProtKB-UniRule"/>
</dbReference>
<dbReference type="InterPro" id="IPR042195">
    <property type="entry name" value="ArgJ_beta_C"/>
</dbReference>
<evidence type="ECO:0000256" key="3">
    <source>
        <dbReference type="ARBA" id="ARBA00022571"/>
    </source>
</evidence>
<dbReference type="NCBIfam" id="NF003802">
    <property type="entry name" value="PRK05388.1"/>
    <property type="match status" value="1"/>
</dbReference>
<keyword evidence="7 9" id="KW-0012">Acyltransferase</keyword>
<feature type="active site" description="Nucleophile" evidence="9">
    <location>
        <position position="190"/>
    </location>
</feature>
<feature type="binding site" evidence="9">
    <location>
        <position position="277"/>
    </location>
    <ligand>
        <name>substrate</name>
    </ligand>
</feature>
<feature type="binding site" evidence="9">
    <location>
        <position position="153"/>
    </location>
    <ligand>
        <name>substrate</name>
    </ligand>
</feature>
<comment type="caution">
    <text evidence="10">The sequence shown here is derived from an EMBL/GenBank/DDBJ whole genome shotgun (WGS) entry which is preliminary data.</text>
</comment>
<evidence type="ECO:0000313" key="10">
    <source>
        <dbReference type="EMBL" id="MBI3016083.1"/>
    </source>
</evidence>
<dbReference type="GO" id="GO:0005737">
    <property type="term" value="C:cytoplasm"/>
    <property type="evidence" value="ECO:0007669"/>
    <property type="project" value="UniProtKB-SubCell"/>
</dbReference>
<dbReference type="SUPFAM" id="SSF56266">
    <property type="entry name" value="DmpA/ArgJ-like"/>
    <property type="match status" value="1"/>
</dbReference>